<comment type="similarity">
    <text evidence="1">Belongs to the universal stress protein A family.</text>
</comment>
<dbReference type="InterPro" id="IPR006015">
    <property type="entry name" value="Universal_stress_UspA"/>
</dbReference>
<sequence length="295" mass="29942">MTAPDAGGPVLAGVDGGASSADALVLAGWAARTLDVPLVVAAVHPAPSAIGSGRVDAEWVSSRRDAAEQALDEARAFLAETGPLRAEYRVVASSSAAHGLHDLAEQSRAALIVVGSGAAGPDSRTFAGSTAERLLAGSVCPVAVAPAGMPEPPGSLGRIGVAYVDTPDGRAALATAADLARRTATPLMLITVVARGDAARPFLLGSDAERAFLDTARESYEEALRKAAASVAGVEVGWDLRSGDVVETLADLADVDVLFCGSRGYGPARRVLLGGVSARLVRRARRPVVVVPRAA</sequence>
<dbReference type="SUPFAM" id="SSF52402">
    <property type="entry name" value="Adenine nucleotide alpha hydrolases-like"/>
    <property type="match status" value="2"/>
</dbReference>
<comment type="caution">
    <text evidence="3">The sequence shown here is derived from an EMBL/GenBank/DDBJ whole genome shotgun (WGS) entry which is preliminary data.</text>
</comment>
<dbReference type="Pfam" id="PF00582">
    <property type="entry name" value="Usp"/>
    <property type="match status" value="2"/>
</dbReference>
<protein>
    <submittedName>
        <fullName evidence="3">Universal stress protein</fullName>
    </submittedName>
</protein>
<dbReference type="Proteomes" id="UP001241758">
    <property type="component" value="Unassembled WGS sequence"/>
</dbReference>
<organism evidence="3 4">
    <name type="scientific">Actinoplanes sandaracinus</name>
    <dbReference type="NCBI Taxonomy" id="3045177"/>
    <lineage>
        <taxon>Bacteria</taxon>
        <taxon>Bacillati</taxon>
        <taxon>Actinomycetota</taxon>
        <taxon>Actinomycetes</taxon>
        <taxon>Micromonosporales</taxon>
        <taxon>Micromonosporaceae</taxon>
        <taxon>Actinoplanes</taxon>
    </lineage>
</organism>
<dbReference type="InterPro" id="IPR014729">
    <property type="entry name" value="Rossmann-like_a/b/a_fold"/>
</dbReference>
<dbReference type="PRINTS" id="PR01438">
    <property type="entry name" value="UNVRSLSTRESS"/>
</dbReference>
<proteinExistence type="inferred from homology"/>
<gene>
    <name evidence="3" type="ORF">QLQ12_43830</name>
</gene>
<dbReference type="RefSeq" id="WP_282767000.1">
    <property type="nucleotide sequence ID" value="NZ_JASCTH010000047.1"/>
</dbReference>
<keyword evidence="4" id="KW-1185">Reference proteome</keyword>
<name>A0ABT6X0J5_9ACTN</name>
<dbReference type="PANTHER" id="PTHR46268:SF6">
    <property type="entry name" value="UNIVERSAL STRESS PROTEIN UP12"/>
    <property type="match status" value="1"/>
</dbReference>
<reference evidence="3 4" key="1">
    <citation type="submission" date="2023-05" db="EMBL/GenBank/DDBJ databases">
        <title>Actinoplanes sp. NEAU-A12 genome sequencing.</title>
        <authorList>
            <person name="Wang Z.-S."/>
        </authorList>
    </citation>
    <scope>NUCLEOTIDE SEQUENCE [LARGE SCALE GENOMIC DNA]</scope>
    <source>
        <strain evidence="3 4">NEAU-A12</strain>
    </source>
</reference>
<dbReference type="EMBL" id="JASCTH010000047">
    <property type="protein sequence ID" value="MDI6105535.1"/>
    <property type="molecule type" value="Genomic_DNA"/>
</dbReference>
<accession>A0ABT6X0J5</accession>
<dbReference type="InterPro" id="IPR006016">
    <property type="entry name" value="UspA"/>
</dbReference>
<evidence type="ECO:0000313" key="4">
    <source>
        <dbReference type="Proteomes" id="UP001241758"/>
    </source>
</evidence>
<feature type="domain" description="UspA" evidence="2">
    <location>
        <begin position="158"/>
        <end position="292"/>
    </location>
</feature>
<evidence type="ECO:0000259" key="2">
    <source>
        <dbReference type="Pfam" id="PF00582"/>
    </source>
</evidence>
<dbReference type="CDD" id="cd00293">
    <property type="entry name" value="USP-like"/>
    <property type="match status" value="1"/>
</dbReference>
<dbReference type="Gene3D" id="3.40.50.620">
    <property type="entry name" value="HUPs"/>
    <property type="match status" value="2"/>
</dbReference>
<evidence type="ECO:0000256" key="1">
    <source>
        <dbReference type="ARBA" id="ARBA00008791"/>
    </source>
</evidence>
<feature type="domain" description="UspA" evidence="2">
    <location>
        <begin position="9"/>
        <end position="145"/>
    </location>
</feature>
<dbReference type="PANTHER" id="PTHR46268">
    <property type="entry name" value="STRESS RESPONSE PROTEIN NHAX"/>
    <property type="match status" value="1"/>
</dbReference>
<evidence type="ECO:0000313" key="3">
    <source>
        <dbReference type="EMBL" id="MDI6105535.1"/>
    </source>
</evidence>